<accession>A0A9Q0FZ94</accession>
<evidence type="ECO:0000313" key="2">
    <source>
        <dbReference type="Proteomes" id="UP001141552"/>
    </source>
</evidence>
<dbReference type="OrthoDB" id="696485at2759"/>
<sequence length="163" mass="19232">MALNNGIYCRGKLLHLHILDPPNALCPFFSISTETISHLFIHCHHTWSLWSKICRWWGVKWSAPRDLTSLFSQWFLLGGNYNSTSSWISILFSTPWSIWLARNNLIFRNKEVDWERLFDIILLRCITWIRAKHPSFPLHLTDLLTNVDSLKCWRGSKCRLSFS</sequence>
<dbReference type="AlphaFoldDB" id="A0A9Q0FZ94"/>
<keyword evidence="2" id="KW-1185">Reference proteome</keyword>
<proteinExistence type="predicted"/>
<evidence type="ECO:0000313" key="1">
    <source>
        <dbReference type="EMBL" id="KAJ4839076.1"/>
    </source>
</evidence>
<dbReference type="EMBL" id="JAKUCV010003403">
    <property type="protein sequence ID" value="KAJ4839076.1"/>
    <property type="molecule type" value="Genomic_DNA"/>
</dbReference>
<protein>
    <recommendedName>
        <fullName evidence="3">Reverse transcriptase zinc-binding domain-containing protein</fullName>
    </recommendedName>
</protein>
<comment type="caution">
    <text evidence="1">The sequence shown here is derived from an EMBL/GenBank/DDBJ whole genome shotgun (WGS) entry which is preliminary data.</text>
</comment>
<reference evidence="1" key="1">
    <citation type="submission" date="2022-02" db="EMBL/GenBank/DDBJ databases">
        <authorList>
            <person name="Henning P.M."/>
            <person name="McCubbin A.G."/>
            <person name="Shore J.S."/>
        </authorList>
    </citation>
    <scope>NUCLEOTIDE SEQUENCE</scope>
    <source>
        <strain evidence="1">F60SS</strain>
        <tissue evidence="1">Leaves</tissue>
    </source>
</reference>
<evidence type="ECO:0008006" key="3">
    <source>
        <dbReference type="Google" id="ProtNLM"/>
    </source>
</evidence>
<dbReference type="Proteomes" id="UP001141552">
    <property type="component" value="Unassembled WGS sequence"/>
</dbReference>
<reference evidence="1" key="2">
    <citation type="journal article" date="2023" name="Plants (Basel)">
        <title>Annotation of the Turnera subulata (Passifloraceae) Draft Genome Reveals the S-Locus Evolved after the Divergence of Turneroideae from Passifloroideae in a Stepwise Manner.</title>
        <authorList>
            <person name="Henning P.M."/>
            <person name="Roalson E.H."/>
            <person name="Mir W."/>
            <person name="McCubbin A.G."/>
            <person name="Shore J.S."/>
        </authorList>
    </citation>
    <scope>NUCLEOTIDE SEQUENCE</scope>
    <source>
        <strain evidence="1">F60SS</strain>
    </source>
</reference>
<gene>
    <name evidence="1" type="ORF">Tsubulata_032282</name>
</gene>
<name>A0A9Q0FZ94_9ROSI</name>
<organism evidence="1 2">
    <name type="scientific">Turnera subulata</name>
    <dbReference type="NCBI Taxonomy" id="218843"/>
    <lineage>
        <taxon>Eukaryota</taxon>
        <taxon>Viridiplantae</taxon>
        <taxon>Streptophyta</taxon>
        <taxon>Embryophyta</taxon>
        <taxon>Tracheophyta</taxon>
        <taxon>Spermatophyta</taxon>
        <taxon>Magnoliopsida</taxon>
        <taxon>eudicotyledons</taxon>
        <taxon>Gunneridae</taxon>
        <taxon>Pentapetalae</taxon>
        <taxon>rosids</taxon>
        <taxon>fabids</taxon>
        <taxon>Malpighiales</taxon>
        <taxon>Passifloraceae</taxon>
        <taxon>Turnera</taxon>
    </lineage>
</organism>